<sequence length="717" mass="73688">MDNFEYSIQLNDREWAEFFQASEECSLAPASLATAEEQCLSDIEQGDASGRDCPCGPAGPGSEPGAGTGGRAPRGVAGDTALCRPERGHLSPPELLSGSEDEAEPGSVGRFLCDSDEPRRLSPAAMPSAQRRQPPRPPAATAATAQGSPGQDAAEKGAAGGGQATEPPGHGGDAGGGQARGSAPVAQPGEVAQPAVVAQPEAPAASASPEGSAGKSLASAVPSEPGLRGPAGDPPSPSPGTVPKTAPEEERAGSEPSSPGGSPSVVRPKVPAQPRKSRRQRGASASEGDRDPAGAAAPGAGKAPPGSPMSPRKGRGKEKAAKGALVRLGSEEAADSKRSVPGPGADGGEPGAAAPKQRGKEPGAQSPGKTKATKHPKAAQAGGSGVRDTVPAVPGDGAAAAPGEAIPAIGIPCEPTAGIPRIPSAEIPTIPAAEIPMFPAAEIPRIPAAEIPRDTSPPCFTDGASAQPSSLDVTWPEMYDYLFCDSQEEEELGSSVEGRKSPLQREFSWPELYEYFFNEPEGSRKKGKAKDRKRKKFGGLDHAGLQKEGPSPAQDKDTVVIPVPDVYGHFFPGRTRSRMGWRGIFSMAPASEVKKAVGALKSLLQRQIQQGGGQARSCQALVPRGSGEKLALVPLGGAQVWPGDADTALALRGAGEDPRVLSHKDMCLVFCAFASWAVRTSDLQAPDAWKTMFLASFGSLSAIRYFRRQVREGHPRT</sequence>
<dbReference type="EMBL" id="VYXC01002059">
    <property type="protein sequence ID" value="NWU20736.1"/>
    <property type="molecule type" value="Genomic_DNA"/>
</dbReference>
<protein>
    <submittedName>
        <fullName evidence="2">PERM1 protein</fullName>
    </submittedName>
</protein>
<keyword evidence="3" id="KW-1185">Reference proteome</keyword>
<dbReference type="PANTHER" id="PTHR47282">
    <property type="entry name" value="PGC-1 AND ERR-INDUCED REGULATOR IN MUSCLE PROTEIN 1"/>
    <property type="match status" value="1"/>
</dbReference>
<dbReference type="GO" id="GO:0014850">
    <property type="term" value="P:response to muscle activity"/>
    <property type="evidence" value="ECO:0007669"/>
    <property type="project" value="TreeGrafter"/>
</dbReference>
<evidence type="ECO:0000256" key="1">
    <source>
        <dbReference type="SAM" id="MobiDB-lite"/>
    </source>
</evidence>
<dbReference type="GO" id="GO:0006355">
    <property type="term" value="P:regulation of DNA-templated transcription"/>
    <property type="evidence" value="ECO:0007669"/>
    <property type="project" value="InterPro"/>
</dbReference>
<comment type="caution">
    <text evidence="2">The sequence shown here is derived from an EMBL/GenBank/DDBJ whole genome shotgun (WGS) entry which is preliminary data.</text>
</comment>
<evidence type="ECO:0000313" key="2">
    <source>
        <dbReference type="EMBL" id="NWU20736.1"/>
    </source>
</evidence>
<reference evidence="2 3" key="1">
    <citation type="submission" date="2019-09" db="EMBL/GenBank/DDBJ databases">
        <title>Bird 10,000 Genomes (B10K) Project - Family phase.</title>
        <authorList>
            <person name="Zhang G."/>
        </authorList>
    </citation>
    <scope>NUCLEOTIDE SEQUENCE [LARGE SCALE GENOMIC DNA]</scope>
    <source>
        <strain evidence="2">B10K-DU-001-71</strain>
        <tissue evidence="2">Muscle</tissue>
    </source>
</reference>
<feature type="region of interest" description="Disordered" evidence="1">
    <location>
        <begin position="522"/>
        <end position="558"/>
    </location>
</feature>
<proteinExistence type="predicted"/>
<organism evidence="2 3">
    <name type="scientific">Platysteira castanea</name>
    <dbReference type="NCBI Taxonomy" id="1160851"/>
    <lineage>
        <taxon>Eukaryota</taxon>
        <taxon>Metazoa</taxon>
        <taxon>Chordata</taxon>
        <taxon>Craniata</taxon>
        <taxon>Vertebrata</taxon>
        <taxon>Euteleostomi</taxon>
        <taxon>Archelosauria</taxon>
        <taxon>Archosauria</taxon>
        <taxon>Dinosauria</taxon>
        <taxon>Saurischia</taxon>
        <taxon>Theropoda</taxon>
        <taxon>Coelurosauria</taxon>
        <taxon>Aves</taxon>
        <taxon>Neognathae</taxon>
        <taxon>Neoaves</taxon>
        <taxon>Telluraves</taxon>
        <taxon>Australaves</taxon>
        <taxon>Passeriformes</taxon>
        <taxon>Corvoidea</taxon>
        <taxon>Platysteiridae</taxon>
        <taxon>Platysteira</taxon>
    </lineage>
</organism>
<dbReference type="Proteomes" id="UP000584415">
    <property type="component" value="Unassembled WGS sequence"/>
</dbReference>
<feature type="compositionally biased region" description="Basic residues" evidence="1">
    <location>
        <begin position="525"/>
        <end position="537"/>
    </location>
</feature>
<dbReference type="GO" id="GO:0005737">
    <property type="term" value="C:cytoplasm"/>
    <property type="evidence" value="ECO:0007669"/>
    <property type="project" value="TreeGrafter"/>
</dbReference>
<dbReference type="PANTHER" id="PTHR47282:SF1">
    <property type="entry name" value="PGC-1 AND ERR-INDUCED REGULATOR IN MUSCLE PROTEIN 1"/>
    <property type="match status" value="1"/>
</dbReference>
<name>A0A7K5UXU2_9CORV</name>
<feature type="non-terminal residue" evidence="2">
    <location>
        <position position="717"/>
    </location>
</feature>
<accession>A0A7K5UXU2</accession>
<evidence type="ECO:0000313" key="3">
    <source>
        <dbReference type="Proteomes" id="UP000584415"/>
    </source>
</evidence>
<feature type="compositionally biased region" description="Low complexity" evidence="1">
    <location>
        <begin position="293"/>
        <end position="304"/>
    </location>
</feature>
<feature type="compositionally biased region" description="Gly residues" evidence="1">
    <location>
        <begin position="158"/>
        <end position="179"/>
    </location>
</feature>
<feature type="compositionally biased region" description="Low complexity" evidence="1">
    <location>
        <begin position="180"/>
        <end position="214"/>
    </location>
</feature>
<dbReference type="InterPro" id="IPR043442">
    <property type="entry name" value="Perm1"/>
</dbReference>
<feature type="compositionally biased region" description="Low complexity" evidence="1">
    <location>
        <begin position="123"/>
        <end position="132"/>
    </location>
</feature>
<feature type="compositionally biased region" description="Gly residues" evidence="1">
    <location>
        <begin position="58"/>
        <end position="72"/>
    </location>
</feature>
<dbReference type="GO" id="GO:0005634">
    <property type="term" value="C:nucleus"/>
    <property type="evidence" value="ECO:0007669"/>
    <property type="project" value="TreeGrafter"/>
</dbReference>
<dbReference type="AlphaFoldDB" id="A0A7K5UXU2"/>
<feature type="compositionally biased region" description="Low complexity" evidence="1">
    <location>
        <begin position="139"/>
        <end position="152"/>
    </location>
</feature>
<feature type="compositionally biased region" description="Low complexity" evidence="1">
    <location>
        <begin position="254"/>
        <end position="268"/>
    </location>
</feature>
<feature type="non-terminal residue" evidence="2">
    <location>
        <position position="1"/>
    </location>
</feature>
<feature type="region of interest" description="Disordered" evidence="1">
    <location>
        <begin position="41"/>
        <end position="398"/>
    </location>
</feature>
<gene>
    <name evidence="2" type="primary">Perm1</name>
    <name evidence="2" type="ORF">DYACAS_R13226</name>
</gene>